<protein>
    <submittedName>
        <fullName evidence="4">Phosphoribosyltransferase family protein</fullName>
    </submittedName>
</protein>
<dbReference type="InterPro" id="IPR000836">
    <property type="entry name" value="PRTase_dom"/>
</dbReference>
<dbReference type="Proteomes" id="UP001058602">
    <property type="component" value="Chromosome 1"/>
</dbReference>
<keyword evidence="5" id="KW-1185">Reference proteome</keyword>
<dbReference type="GO" id="GO:0016757">
    <property type="term" value="F:glycosyltransferase activity"/>
    <property type="evidence" value="ECO:0007669"/>
    <property type="project" value="UniProtKB-KW"/>
</dbReference>
<keyword evidence="4" id="KW-0808">Transferase</keyword>
<reference evidence="4" key="1">
    <citation type="submission" date="2022-07" db="EMBL/GenBank/DDBJ databases">
        <title>Complete genome of Vibrio japonicus strain JCM 31412T and phylogenomic assessment of the Nereis clade of the genus Vibrio.</title>
        <authorList>
            <person name="Shlafstein M.D."/>
            <person name="Emsley S.A."/>
            <person name="Ushijima B."/>
            <person name="Videau P."/>
            <person name="Saw J.H."/>
        </authorList>
    </citation>
    <scope>NUCLEOTIDE SEQUENCE</scope>
    <source>
        <strain evidence="4">JCM 31412</strain>
    </source>
</reference>
<sequence>MVAHWLKKYTTDLLPPHCEVCQLEVGQSADFSWLCEHCQRYITEVKRCSRCGLPMETQMEVCGKCLVEPPTWQRVFCVGDYQQPISGYVHRLKYERQFWQGAKLASLLVPRIQKPAELLTSVPLHWKRQWYRGFNQSELIALSLAKSLNRPYNNLFKRTRATSPQQGKDRAQRMRNLHDAFRLIQPVNVKHVAIVDDVLTTGSTVQHLCKLLLEAGVETVDIYCICRTPEPTS</sequence>
<dbReference type="InterPro" id="IPR051910">
    <property type="entry name" value="ComF/GntX_DNA_util-trans"/>
</dbReference>
<dbReference type="SUPFAM" id="SSF53271">
    <property type="entry name" value="PRTase-like"/>
    <property type="match status" value="1"/>
</dbReference>
<dbReference type="InterPro" id="IPR044005">
    <property type="entry name" value="DZR_2"/>
</dbReference>
<evidence type="ECO:0000259" key="2">
    <source>
        <dbReference type="Pfam" id="PF00156"/>
    </source>
</evidence>
<keyword evidence="4" id="KW-0328">Glycosyltransferase</keyword>
<evidence type="ECO:0000259" key="3">
    <source>
        <dbReference type="Pfam" id="PF18912"/>
    </source>
</evidence>
<evidence type="ECO:0000256" key="1">
    <source>
        <dbReference type="ARBA" id="ARBA00008007"/>
    </source>
</evidence>
<name>A0ABY5LET0_9VIBR</name>
<proteinExistence type="inferred from homology"/>
<dbReference type="Gene3D" id="3.40.50.2020">
    <property type="match status" value="1"/>
</dbReference>
<organism evidence="4 5">
    <name type="scientific">Vibrio japonicus</name>
    <dbReference type="NCBI Taxonomy" id="1824638"/>
    <lineage>
        <taxon>Bacteria</taxon>
        <taxon>Pseudomonadati</taxon>
        <taxon>Pseudomonadota</taxon>
        <taxon>Gammaproteobacteria</taxon>
        <taxon>Vibrionales</taxon>
        <taxon>Vibrionaceae</taxon>
        <taxon>Vibrio</taxon>
    </lineage>
</organism>
<dbReference type="InterPro" id="IPR029057">
    <property type="entry name" value="PRTase-like"/>
</dbReference>
<accession>A0ABY5LET0</accession>
<dbReference type="PANTHER" id="PTHR47505">
    <property type="entry name" value="DNA UTILIZATION PROTEIN YHGH"/>
    <property type="match status" value="1"/>
</dbReference>
<comment type="similarity">
    <text evidence="1">Belongs to the ComF/GntX family.</text>
</comment>
<dbReference type="CDD" id="cd06223">
    <property type="entry name" value="PRTases_typeI"/>
    <property type="match status" value="1"/>
</dbReference>
<dbReference type="PANTHER" id="PTHR47505:SF1">
    <property type="entry name" value="DNA UTILIZATION PROTEIN YHGH"/>
    <property type="match status" value="1"/>
</dbReference>
<feature type="domain" description="Phosphoribosyltransferase" evidence="2">
    <location>
        <begin position="177"/>
        <end position="231"/>
    </location>
</feature>
<dbReference type="EMBL" id="CP102096">
    <property type="protein sequence ID" value="UUM30509.1"/>
    <property type="molecule type" value="Genomic_DNA"/>
</dbReference>
<dbReference type="Pfam" id="PF18912">
    <property type="entry name" value="DZR_2"/>
    <property type="match status" value="1"/>
</dbReference>
<dbReference type="Pfam" id="PF00156">
    <property type="entry name" value="Pribosyltran"/>
    <property type="match status" value="1"/>
</dbReference>
<feature type="domain" description="Double zinc ribbon" evidence="3">
    <location>
        <begin position="13"/>
        <end position="66"/>
    </location>
</feature>
<evidence type="ECO:0000313" key="4">
    <source>
        <dbReference type="EMBL" id="UUM30509.1"/>
    </source>
</evidence>
<evidence type="ECO:0000313" key="5">
    <source>
        <dbReference type="Proteomes" id="UP001058602"/>
    </source>
</evidence>
<gene>
    <name evidence="4" type="ORF">NP165_12615</name>
</gene>